<dbReference type="PANTHER" id="PTHR42776:SF27">
    <property type="entry name" value="DIPEPTIDYL PEPTIDASE FAMILY MEMBER 6"/>
    <property type="match status" value="1"/>
</dbReference>
<keyword evidence="5" id="KW-1185">Reference proteome</keyword>
<evidence type="ECO:0000313" key="5">
    <source>
        <dbReference type="Proteomes" id="UP001500466"/>
    </source>
</evidence>
<accession>A0ABP9H471</accession>
<sequence length="664" mass="71009">MADLEIKTPGGGDAGIAVVRRTVADGTALFAVDPGNPDQARQLTPDGAQVMHYEVEPDGAAVWWFKAQGGTETGRWVRQRLDEPPSAAVPVRYMPEGIGVGGFQTTGRVTIAGVAVGDDTHLYRIDATLQASPIGTYLGGMSMVNALSADGRYAAVAYVAEDNVFNKHLHVRDVVTGHVVLQVPAVRWAHFRRAEFSPVPGDRRLLYEDRSPQEWIGLSVVDVVTGESVRVTGPDLRHADLTGSWLPAGNDAEGNPIPPGKLLVTAHREGRTAVYLHDLEDRSTRRVRLPDGLGVENRLVAGTPVPTTNLTVLDDHRVLLAVSGPRHRRGFVAVDTRTGEVGPGAPWQGPAPVDGAVDRSYGTTKTTRGHGTDVVRVPYSVSVPKGPRPQAGWPSVFMIHGGPFAHDTDVFNADEHALNADGFAVVRVNYTGSTGQGLGAIAIGQRDAIMGQLADIASVQDHLTRRGVIDRGRCGIMGNSWGGTLALSAGIHQPHRWRSVVAKVPAVDPHGLVRDKGIWPSVKRSIAQTFFMGRDLSKTWPLANAHKLRVPALLIGGRDDIRSPLAHIEAFVDKARRAGRDVRLWVMGGGHTEQANGGAAIAEQISRRTRSFLAATLQPSPHDRMKTPGFARGAEACAPPLAPSAAGRGLRRDGGRSLDKSFSP</sequence>
<dbReference type="InterPro" id="IPR029058">
    <property type="entry name" value="AB_hydrolase_fold"/>
</dbReference>
<dbReference type="RefSeq" id="WP_345674750.1">
    <property type="nucleotide sequence ID" value="NZ_BAABHS010000005.1"/>
</dbReference>
<feature type="compositionally biased region" description="Basic and acidic residues" evidence="2">
    <location>
        <begin position="650"/>
        <end position="664"/>
    </location>
</feature>
<name>A0ABP9H471_9ACTN</name>
<dbReference type="Proteomes" id="UP001500466">
    <property type="component" value="Unassembled WGS sequence"/>
</dbReference>
<gene>
    <name evidence="4" type="ORF">GCM10023205_17450</name>
</gene>
<dbReference type="Gene3D" id="3.40.50.1820">
    <property type="entry name" value="alpha/beta hydrolase"/>
    <property type="match status" value="1"/>
</dbReference>
<dbReference type="EMBL" id="BAABHS010000005">
    <property type="protein sequence ID" value="GAA4955946.1"/>
    <property type="molecule type" value="Genomic_DNA"/>
</dbReference>
<feature type="region of interest" description="Disordered" evidence="2">
    <location>
        <begin position="620"/>
        <end position="664"/>
    </location>
</feature>
<evidence type="ECO:0000256" key="1">
    <source>
        <dbReference type="ARBA" id="ARBA00022801"/>
    </source>
</evidence>
<proteinExistence type="predicted"/>
<dbReference type="SUPFAM" id="SSF53474">
    <property type="entry name" value="alpha/beta-Hydrolases"/>
    <property type="match status" value="1"/>
</dbReference>
<comment type="caution">
    <text evidence="4">The sequence shown here is derived from an EMBL/GenBank/DDBJ whole genome shotgun (WGS) entry which is preliminary data.</text>
</comment>
<reference evidence="5" key="1">
    <citation type="journal article" date="2019" name="Int. J. Syst. Evol. Microbiol.">
        <title>The Global Catalogue of Microorganisms (GCM) 10K type strain sequencing project: providing services to taxonomists for standard genome sequencing and annotation.</title>
        <authorList>
            <consortium name="The Broad Institute Genomics Platform"/>
            <consortium name="The Broad Institute Genome Sequencing Center for Infectious Disease"/>
            <person name="Wu L."/>
            <person name="Ma J."/>
        </authorList>
    </citation>
    <scope>NUCLEOTIDE SEQUENCE [LARGE SCALE GENOMIC DNA]</scope>
    <source>
        <strain evidence="5">JCM 17986</strain>
    </source>
</reference>
<organism evidence="4 5">
    <name type="scientific">Yinghuangia aomiensis</name>
    <dbReference type="NCBI Taxonomy" id="676205"/>
    <lineage>
        <taxon>Bacteria</taxon>
        <taxon>Bacillati</taxon>
        <taxon>Actinomycetota</taxon>
        <taxon>Actinomycetes</taxon>
        <taxon>Kitasatosporales</taxon>
        <taxon>Streptomycetaceae</taxon>
        <taxon>Yinghuangia</taxon>
    </lineage>
</organism>
<evidence type="ECO:0000259" key="3">
    <source>
        <dbReference type="Pfam" id="PF00326"/>
    </source>
</evidence>
<dbReference type="Pfam" id="PF00326">
    <property type="entry name" value="Peptidase_S9"/>
    <property type="match status" value="1"/>
</dbReference>
<evidence type="ECO:0000313" key="4">
    <source>
        <dbReference type="EMBL" id="GAA4955946.1"/>
    </source>
</evidence>
<dbReference type="SUPFAM" id="SSF82171">
    <property type="entry name" value="DPP6 N-terminal domain-like"/>
    <property type="match status" value="1"/>
</dbReference>
<dbReference type="PANTHER" id="PTHR42776">
    <property type="entry name" value="SERINE PEPTIDASE S9 FAMILY MEMBER"/>
    <property type="match status" value="1"/>
</dbReference>
<dbReference type="InterPro" id="IPR001375">
    <property type="entry name" value="Peptidase_S9_cat"/>
</dbReference>
<protein>
    <submittedName>
        <fullName evidence="4">Prolyl oligopeptidase family serine peptidase</fullName>
    </submittedName>
</protein>
<evidence type="ECO:0000256" key="2">
    <source>
        <dbReference type="SAM" id="MobiDB-lite"/>
    </source>
</evidence>
<feature type="domain" description="Peptidase S9 prolyl oligopeptidase catalytic" evidence="3">
    <location>
        <begin position="416"/>
        <end position="602"/>
    </location>
</feature>
<keyword evidence="1" id="KW-0378">Hydrolase</keyword>